<dbReference type="GO" id="GO:0008168">
    <property type="term" value="F:methyltransferase activity"/>
    <property type="evidence" value="ECO:0007669"/>
    <property type="project" value="UniProtKB-KW"/>
</dbReference>
<dbReference type="InterPro" id="IPR029063">
    <property type="entry name" value="SAM-dependent_MTases_sf"/>
</dbReference>
<dbReference type="PANTHER" id="PTHR44942">
    <property type="entry name" value="METHYLTRANSF_11 DOMAIN-CONTAINING PROTEIN"/>
    <property type="match status" value="1"/>
</dbReference>
<dbReference type="InterPro" id="IPR051052">
    <property type="entry name" value="Diverse_substrate_MTase"/>
</dbReference>
<dbReference type="Gene3D" id="3.40.50.150">
    <property type="entry name" value="Vaccinia Virus protein VP39"/>
    <property type="match status" value="1"/>
</dbReference>
<dbReference type="Proteomes" id="UP000655410">
    <property type="component" value="Unassembled WGS sequence"/>
</dbReference>
<dbReference type="InterPro" id="IPR013216">
    <property type="entry name" value="Methyltransf_11"/>
</dbReference>
<accession>A0ABQ2N5T3</accession>
<comment type="similarity">
    <text evidence="1">Belongs to the methyltransferase superfamily.</text>
</comment>
<dbReference type="EMBL" id="BMNI01000001">
    <property type="protein sequence ID" value="GGO84457.1"/>
    <property type="molecule type" value="Genomic_DNA"/>
</dbReference>
<dbReference type="Pfam" id="PF08241">
    <property type="entry name" value="Methyltransf_11"/>
    <property type="match status" value="1"/>
</dbReference>
<dbReference type="PANTHER" id="PTHR44942:SF4">
    <property type="entry name" value="METHYLTRANSFERASE TYPE 11 DOMAIN-CONTAINING PROTEIN"/>
    <property type="match status" value="1"/>
</dbReference>
<proteinExistence type="inferred from homology"/>
<gene>
    <name evidence="5" type="ORF">GCM10011584_02040</name>
</gene>
<dbReference type="CDD" id="cd02440">
    <property type="entry name" value="AdoMet_MTases"/>
    <property type="match status" value="1"/>
</dbReference>
<name>A0ABQ2N5T3_9ACTN</name>
<feature type="domain" description="Methyltransferase type 11" evidence="4">
    <location>
        <begin position="48"/>
        <end position="136"/>
    </location>
</feature>
<evidence type="ECO:0000313" key="5">
    <source>
        <dbReference type="EMBL" id="GGO84457.1"/>
    </source>
</evidence>
<comment type="caution">
    <text evidence="5">The sequence shown here is derived from an EMBL/GenBank/DDBJ whole genome shotgun (WGS) entry which is preliminary data.</text>
</comment>
<evidence type="ECO:0000256" key="2">
    <source>
        <dbReference type="ARBA" id="ARBA00022603"/>
    </source>
</evidence>
<dbReference type="SUPFAM" id="SSF53335">
    <property type="entry name" value="S-adenosyl-L-methionine-dependent methyltransferases"/>
    <property type="match status" value="1"/>
</dbReference>
<sequence length="264" mass="28637">MGSEGAMHADRDRAESFGAVAEQYERYRPAYPAELVADLLRGDPARVLDVGAGTGKASRQLAGPGRSLLCVEPDPAMAAVARSFGLDVEVSAFETWEPAGRAFDLVVCAQAWHWVDPQVGAPKVASVLSPEGLFACFWNEALPHPLHDAVAEVQRRIAPDHEFGVVDVGSSEDPYADDLRRAGVFSEVVLKRYAWEDTVTAADWLGRLATRSDYLRLPAGTRAALLSEVEAVVASSAPLRLPFGTYAIFARRRSEQAFEPDLIT</sequence>
<keyword evidence="2 5" id="KW-0489">Methyltransferase</keyword>
<reference evidence="6" key="1">
    <citation type="journal article" date="2019" name="Int. J. Syst. Evol. Microbiol.">
        <title>The Global Catalogue of Microorganisms (GCM) 10K type strain sequencing project: providing services to taxonomists for standard genome sequencing and annotation.</title>
        <authorList>
            <consortium name="The Broad Institute Genomics Platform"/>
            <consortium name="The Broad Institute Genome Sequencing Center for Infectious Disease"/>
            <person name="Wu L."/>
            <person name="Ma J."/>
        </authorList>
    </citation>
    <scope>NUCLEOTIDE SEQUENCE [LARGE SCALE GENOMIC DNA]</scope>
    <source>
        <strain evidence="6">CGMCC 4.7371</strain>
    </source>
</reference>
<evidence type="ECO:0000256" key="1">
    <source>
        <dbReference type="ARBA" id="ARBA00008361"/>
    </source>
</evidence>
<evidence type="ECO:0000256" key="3">
    <source>
        <dbReference type="ARBA" id="ARBA00022679"/>
    </source>
</evidence>
<evidence type="ECO:0000259" key="4">
    <source>
        <dbReference type="Pfam" id="PF08241"/>
    </source>
</evidence>
<evidence type="ECO:0000313" key="6">
    <source>
        <dbReference type="Proteomes" id="UP000655410"/>
    </source>
</evidence>
<protein>
    <submittedName>
        <fullName evidence="5">Methyltransferase type 11</fullName>
    </submittedName>
</protein>
<dbReference type="GO" id="GO:0032259">
    <property type="term" value="P:methylation"/>
    <property type="evidence" value="ECO:0007669"/>
    <property type="project" value="UniProtKB-KW"/>
</dbReference>
<organism evidence="5 6">
    <name type="scientific">Nocardioides phosphati</name>
    <dbReference type="NCBI Taxonomy" id="1867775"/>
    <lineage>
        <taxon>Bacteria</taxon>
        <taxon>Bacillati</taxon>
        <taxon>Actinomycetota</taxon>
        <taxon>Actinomycetes</taxon>
        <taxon>Propionibacteriales</taxon>
        <taxon>Nocardioidaceae</taxon>
        <taxon>Nocardioides</taxon>
    </lineage>
</organism>
<dbReference type="RefSeq" id="WP_188782027.1">
    <property type="nucleotide sequence ID" value="NZ_BMNI01000001.1"/>
</dbReference>
<keyword evidence="6" id="KW-1185">Reference proteome</keyword>
<keyword evidence="3" id="KW-0808">Transferase</keyword>